<evidence type="ECO:0000313" key="2">
    <source>
        <dbReference type="Proteomes" id="UP000241769"/>
    </source>
</evidence>
<dbReference type="AlphaFoldDB" id="A0A2P6N0P1"/>
<dbReference type="InParanoid" id="A0A2P6N0P1"/>
<evidence type="ECO:0000313" key="1">
    <source>
        <dbReference type="EMBL" id="PRP77514.1"/>
    </source>
</evidence>
<sequence length="295" mass="33754">MTTHHDYCQNKLPLKIDRLNSALCLGSISSVPILLTDYQSTETELTWISKCLSDNANKSKNYISKSIASIPDGYSEAPKLENISLLIWMPLLEMFLSPLLVQSLFLHHVFVKGRNCVINTFKLLNRTSDLKSEKDSRCGRLLTVQRADLICICIKDEKVVEQGKHFELLNDDEIHGPLCVTDGTHSQTHQRCLCINCLKFAIADASYDSLLKNLTHLCPLREEHRRAILIARFWSAWQEDHFFRLYCRPSGELKPLPQTLSSTVKRLRRLRATLSGSLAWLSFVWSGNIFHLQVE</sequence>
<keyword evidence="2" id="KW-1185">Reference proteome</keyword>
<organism evidence="1 2">
    <name type="scientific">Planoprotostelium fungivorum</name>
    <dbReference type="NCBI Taxonomy" id="1890364"/>
    <lineage>
        <taxon>Eukaryota</taxon>
        <taxon>Amoebozoa</taxon>
        <taxon>Evosea</taxon>
        <taxon>Variosea</taxon>
        <taxon>Cavosteliida</taxon>
        <taxon>Cavosteliaceae</taxon>
        <taxon>Planoprotostelium</taxon>
    </lineage>
</organism>
<name>A0A2P6N0P1_9EUKA</name>
<reference evidence="1 2" key="1">
    <citation type="journal article" date="2018" name="Genome Biol. Evol.">
        <title>Multiple Roots of Fruiting Body Formation in Amoebozoa.</title>
        <authorList>
            <person name="Hillmann F."/>
            <person name="Forbes G."/>
            <person name="Novohradska S."/>
            <person name="Ferling I."/>
            <person name="Riege K."/>
            <person name="Groth M."/>
            <person name="Westermann M."/>
            <person name="Marz M."/>
            <person name="Spaller T."/>
            <person name="Winckler T."/>
            <person name="Schaap P."/>
            <person name="Glockner G."/>
        </authorList>
    </citation>
    <scope>NUCLEOTIDE SEQUENCE [LARGE SCALE GENOMIC DNA]</scope>
    <source>
        <strain evidence="1 2">Jena</strain>
    </source>
</reference>
<gene>
    <name evidence="1" type="ORF">PROFUN_14263</name>
</gene>
<protein>
    <submittedName>
        <fullName evidence="1">Uncharacterized protein</fullName>
    </submittedName>
</protein>
<dbReference type="EMBL" id="MDYQ01000260">
    <property type="protein sequence ID" value="PRP77514.1"/>
    <property type="molecule type" value="Genomic_DNA"/>
</dbReference>
<proteinExistence type="predicted"/>
<comment type="caution">
    <text evidence="1">The sequence shown here is derived from an EMBL/GenBank/DDBJ whole genome shotgun (WGS) entry which is preliminary data.</text>
</comment>
<dbReference type="Proteomes" id="UP000241769">
    <property type="component" value="Unassembled WGS sequence"/>
</dbReference>
<accession>A0A2P6N0P1</accession>